<accession>A0A8S5UMD4</accession>
<protein>
    <submittedName>
        <fullName evidence="1">Uncharacterized protein</fullName>
    </submittedName>
</protein>
<name>A0A8S5UMD4_9CAUD</name>
<organism evidence="1">
    <name type="scientific">Myoviridae sp. ctCo31</name>
    <dbReference type="NCBI Taxonomy" id="2825053"/>
    <lineage>
        <taxon>Viruses</taxon>
        <taxon>Duplodnaviria</taxon>
        <taxon>Heunggongvirae</taxon>
        <taxon>Uroviricota</taxon>
        <taxon>Caudoviricetes</taxon>
    </lineage>
</organism>
<dbReference type="EMBL" id="BK016109">
    <property type="protein sequence ID" value="DAF95588.1"/>
    <property type="molecule type" value="Genomic_DNA"/>
</dbReference>
<reference evidence="1" key="1">
    <citation type="journal article" date="2021" name="Proc. Natl. Acad. Sci. U.S.A.">
        <title>A Catalog of Tens of Thousands of Viruses from Human Metagenomes Reveals Hidden Associations with Chronic Diseases.</title>
        <authorList>
            <person name="Tisza M.J."/>
            <person name="Buck C.B."/>
        </authorList>
    </citation>
    <scope>NUCLEOTIDE SEQUENCE</scope>
    <source>
        <strain evidence="1">CtCo31</strain>
    </source>
</reference>
<evidence type="ECO:0000313" key="1">
    <source>
        <dbReference type="EMBL" id="DAF95588.1"/>
    </source>
</evidence>
<proteinExistence type="predicted"/>
<sequence length="55" mass="6663">MEYKFIKENKRKDPSRCSCPEHNAPSFLYIPPGQLYKHICPWCKHETFLKSMEFK</sequence>